<dbReference type="AlphaFoldDB" id="A0A4U0WSC2"/>
<accession>A0A4U0WSC2</accession>
<reference evidence="1 2" key="1">
    <citation type="submission" date="2017-03" db="EMBL/GenBank/DDBJ databases">
        <title>Genomes of endolithic fungi from Antarctica.</title>
        <authorList>
            <person name="Coleine C."/>
            <person name="Masonjones S."/>
            <person name="Stajich J.E."/>
        </authorList>
    </citation>
    <scope>NUCLEOTIDE SEQUENCE [LARGE SCALE GENOMIC DNA]</scope>
    <source>
        <strain evidence="1 2">CCFEE 5184</strain>
    </source>
</reference>
<dbReference type="EMBL" id="NAJQ01000647">
    <property type="protein sequence ID" value="TKA66392.1"/>
    <property type="molecule type" value="Genomic_DNA"/>
</dbReference>
<keyword evidence="2" id="KW-1185">Reference proteome</keyword>
<sequence>MNSGNGDSTSDKYDITAASNIDCVLTALDFSYSRIQVSAMSKIEFPKRAATRMAT</sequence>
<dbReference type="Proteomes" id="UP000309340">
    <property type="component" value="Unassembled WGS sequence"/>
</dbReference>
<proteinExistence type="predicted"/>
<name>A0A4U0WSC2_9PEZI</name>
<comment type="caution">
    <text evidence="1">The sequence shown here is derived from an EMBL/GenBank/DDBJ whole genome shotgun (WGS) entry which is preliminary data.</text>
</comment>
<evidence type="ECO:0000313" key="1">
    <source>
        <dbReference type="EMBL" id="TKA66392.1"/>
    </source>
</evidence>
<gene>
    <name evidence="1" type="ORF">B0A55_12802</name>
</gene>
<protein>
    <submittedName>
        <fullName evidence="1">Uncharacterized protein</fullName>
    </submittedName>
</protein>
<evidence type="ECO:0000313" key="2">
    <source>
        <dbReference type="Proteomes" id="UP000309340"/>
    </source>
</evidence>
<organism evidence="1 2">
    <name type="scientific">Friedmanniomyces simplex</name>
    <dbReference type="NCBI Taxonomy" id="329884"/>
    <lineage>
        <taxon>Eukaryota</taxon>
        <taxon>Fungi</taxon>
        <taxon>Dikarya</taxon>
        <taxon>Ascomycota</taxon>
        <taxon>Pezizomycotina</taxon>
        <taxon>Dothideomycetes</taxon>
        <taxon>Dothideomycetidae</taxon>
        <taxon>Mycosphaerellales</taxon>
        <taxon>Teratosphaeriaceae</taxon>
        <taxon>Friedmanniomyces</taxon>
    </lineage>
</organism>